<dbReference type="InterPro" id="IPR020837">
    <property type="entry name" value="Fibrinogen_CS"/>
</dbReference>
<reference evidence="3" key="1">
    <citation type="submission" date="2017-05" db="UniProtKB">
        <authorList>
            <consortium name="EnsemblMetazoa"/>
        </authorList>
    </citation>
    <scope>IDENTIFICATION</scope>
</reference>
<dbReference type="InterPro" id="IPR002181">
    <property type="entry name" value="Fibrinogen_a/b/g_C_dom"/>
</dbReference>
<evidence type="ECO:0000256" key="1">
    <source>
        <dbReference type="ARBA" id="ARBA00023157"/>
    </source>
</evidence>
<evidence type="ECO:0000259" key="2">
    <source>
        <dbReference type="Pfam" id="PF00147"/>
    </source>
</evidence>
<keyword evidence="1" id="KW-1015">Disulfide bond</keyword>
<name>A0A1X7TI90_AMPQE</name>
<dbReference type="Gene3D" id="3.90.215.10">
    <property type="entry name" value="Gamma Fibrinogen, chain A, domain 1"/>
    <property type="match status" value="1"/>
</dbReference>
<dbReference type="InParanoid" id="A0A1X7TI90"/>
<dbReference type="STRING" id="400682.A0A1X7TI90"/>
<dbReference type="EnsemblMetazoa" id="Aqu2.1.14443_001">
    <property type="protein sequence ID" value="Aqu2.1.14443_001"/>
    <property type="gene ID" value="Aqu2.1.14443"/>
</dbReference>
<dbReference type="AlphaFoldDB" id="A0A1X7TI90"/>
<protein>
    <recommendedName>
        <fullName evidence="2">Fibrinogen C-terminal domain-containing protein</fullName>
    </recommendedName>
</protein>
<proteinExistence type="predicted"/>
<organism evidence="3">
    <name type="scientific">Amphimedon queenslandica</name>
    <name type="common">Sponge</name>
    <dbReference type="NCBI Taxonomy" id="400682"/>
    <lineage>
        <taxon>Eukaryota</taxon>
        <taxon>Metazoa</taxon>
        <taxon>Porifera</taxon>
        <taxon>Demospongiae</taxon>
        <taxon>Heteroscleromorpha</taxon>
        <taxon>Haplosclerida</taxon>
        <taxon>Niphatidae</taxon>
        <taxon>Amphimedon</taxon>
    </lineage>
</organism>
<sequence length="160" mass="18716">MYDELHSIVSISLLQLPLNFWSLFLKSLKLSNDSKNRHNKDYIMHWLCRLLLVTVKLTKVTLEQRSGGNSTEGSLVERKMGSGLGRSSQRPRGIEYEIMRVFPDRVLNFCAWWYNDCLNSNLNGHYFNTSTNNAKGVNWWTWKSAYIDLKFSEMKTSRNN</sequence>
<feature type="domain" description="Fibrinogen C-terminal" evidence="2">
    <location>
        <begin position="110"/>
        <end position="155"/>
    </location>
</feature>
<dbReference type="InterPro" id="IPR036056">
    <property type="entry name" value="Fibrinogen-like_C"/>
</dbReference>
<evidence type="ECO:0000313" key="3">
    <source>
        <dbReference type="EnsemblMetazoa" id="Aqu2.1.14443_001"/>
    </source>
</evidence>
<dbReference type="PROSITE" id="PS00514">
    <property type="entry name" value="FIBRINOGEN_C_1"/>
    <property type="match status" value="1"/>
</dbReference>
<dbReference type="SUPFAM" id="SSF56496">
    <property type="entry name" value="Fibrinogen C-terminal domain-like"/>
    <property type="match status" value="1"/>
</dbReference>
<dbReference type="Pfam" id="PF00147">
    <property type="entry name" value="Fibrinogen_C"/>
    <property type="match status" value="1"/>
</dbReference>
<accession>A0A1X7TI90</accession>
<dbReference type="InterPro" id="IPR014716">
    <property type="entry name" value="Fibrinogen_a/b/g_C_1"/>
</dbReference>